<sequence length="188" mass="20777">MVLKVAFIRGSVDPYVQRRFLAQAIGIQLPLANITHAACEWHLTQGEEWKAQVVLEFSSTSEEKQVHVQSNLRYEFSPCKNALQLQSTLHLANIAASSPAALQTSIMKFQSGLSVSFLKVLAAMSEATMVVYTKVFIASTAFLSPICLVELPAWDPSVSPQYPPSVTADNSYDFFLLLLNSFAFTNEL</sequence>
<accession>A0A9P6JLB3</accession>
<dbReference type="AlphaFoldDB" id="A0A9P6JLB3"/>
<organism evidence="1 2">
    <name type="scientific">Crepidotus variabilis</name>
    <dbReference type="NCBI Taxonomy" id="179855"/>
    <lineage>
        <taxon>Eukaryota</taxon>
        <taxon>Fungi</taxon>
        <taxon>Dikarya</taxon>
        <taxon>Basidiomycota</taxon>
        <taxon>Agaricomycotina</taxon>
        <taxon>Agaricomycetes</taxon>
        <taxon>Agaricomycetidae</taxon>
        <taxon>Agaricales</taxon>
        <taxon>Agaricineae</taxon>
        <taxon>Crepidotaceae</taxon>
        <taxon>Crepidotus</taxon>
    </lineage>
</organism>
<protein>
    <submittedName>
        <fullName evidence="1">Uncharacterized protein</fullName>
    </submittedName>
</protein>
<dbReference type="EMBL" id="MU157894">
    <property type="protein sequence ID" value="KAF9524703.1"/>
    <property type="molecule type" value="Genomic_DNA"/>
</dbReference>
<keyword evidence="2" id="KW-1185">Reference proteome</keyword>
<proteinExistence type="predicted"/>
<evidence type="ECO:0000313" key="2">
    <source>
        <dbReference type="Proteomes" id="UP000807306"/>
    </source>
</evidence>
<dbReference type="Proteomes" id="UP000807306">
    <property type="component" value="Unassembled WGS sequence"/>
</dbReference>
<reference evidence="1" key="1">
    <citation type="submission" date="2020-11" db="EMBL/GenBank/DDBJ databases">
        <authorList>
            <consortium name="DOE Joint Genome Institute"/>
            <person name="Ahrendt S."/>
            <person name="Riley R."/>
            <person name="Andreopoulos W."/>
            <person name="Labutti K."/>
            <person name="Pangilinan J."/>
            <person name="Ruiz-Duenas F.J."/>
            <person name="Barrasa J.M."/>
            <person name="Sanchez-Garcia M."/>
            <person name="Camarero S."/>
            <person name="Miyauchi S."/>
            <person name="Serrano A."/>
            <person name="Linde D."/>
            <person name="Babiker R."/>
            <person name="Drula E."/>
            <person name="Ayuso-Fernandez I."/>
            <person name="Pacheco R."/>
            <person name="Padilla G."/>
            <person name="Ferreira P."/>
            <person name="Barriuso J."/>
            <person name="Kellner H."/>
            <person name="Castanera R."/>
            <person name="Alfaro M."/>
            <person name="Ramirez L."/>
            <person name="Pisabarro A.G."/>
            <person name="Kuo A."/>
            <person name="Tritt A."/>
            <person name="Lipzen A."/>
            <person name="He G."/>
            <person name="Yan M."/>
            <person name="Ng V."/>
            <person name="Cullen D."/>
            <person name="Martin F."/>
            <person name="Rosso M.-N."/>
            <person name="Henrissat B."/>
            <person name="Hibbett D."/>
            <person name="Martinez A.T."/>
            <person name="Grigoriev I.V."/>
        </authorList>
    </citation>
    <scope>NUCLEOTIDE SEQUENCE</scope>
    <source>
        <strain evidence="1">CBS 506.95</strain>
    </source>
</reference>
<gene>
    <name evidence="1" type="ORF">CPB83DRAFT_838702</name>
</gene>
<evidence type="ECO:0000313" key="1">
    <source>
        <dbReference type="EMBL" id="KAF9524703.1"/>
    </source>
</evidence>
<name>A0A9P6JLB3_9AGAR</name>
<comment type="caution">
    <text evidence="1">The sequence shown here is derived from an EMBL/GenBank/DDBJ whole genome shotgun (WGS) entry which is preliminary data.</text>
</comment>